<dbReference type="OrthoDB" id="8750002at2"/>
<sequence length="234" mass="25114">MAWYRPEHPAQLFGQLLVKHKLVTEEQLRSAIEHQRQTGQRLGEIFAEWNLVTQQHVQDILRKQRRVRMAAALLGAIFAPLEAYAAETLAAAPAAITAPAAVLPREGSMAPLAEGELDAVSAQGLDEDLVHQVRERLKQNGVEVNGDLAKLVNPVLGVLDADVSMHNVVYAANRATSTVNPDGSLSLNLPTTIGEINFNNIRVHGAGPGGPSFGSISMRGIDLSGTVISLALKK</sequence>
<accession>A0A6L6QLL8</accession>
<dbReference type="EMBL" id="WNKX01000018">
    <property type="protein sequence ID" value="MTW13040.1"/>
    <property type="molecule type" value="Genomic_DNA"/>
</dbReference>
<gene>
    <name evidence="1" type="ORF">GM658_20755</name>
</gene>
<proteinExistence type="predicted"/>
<dbReference type="Proteomes" id="UP000472320">
    <property type="component" value="Unassembled WGS sequence"/>
</dbReference>
<dbReference type="SUPFAM" id="SSF160246">
    <property type="entry name" value="EspE N-terminal domain-like"/>
    <property type="match status" value="1"/>
</dbReference>
<name>A0A6L6QLL8_9BURK</name>
<dbReference type="RefSeq" id="WP_155455966.1">
    <property type="nucleotide sequence ID" value="NZ_WNKX01000018.1"/>
</dbReference>
<protein>
    <submittedName>
        <fullName evidence="1">Uncharacterized protein</fullName>
    </submittedName>
</protein>
<comment type="caution">
    <text evidence="1">The sequence shown here is derived from an EMBL/GenBank/DDBJ whole genome shotgun (WGS) entry which is preliminary data.</text>
</comment>
<keyword evidence="2" id="KW-1185">Reference proteome</keyword>
<evidence type="ECO:0000313" key="2">
    <source>
        <dbReference type="Proteomes" id="UP000472320"/>
    </source>
</evidence>
<evidence type="ECO:0000313" key="1">
    <source>
        <dbReference type="EMBL" id="MTW13040.1"/>
    </source>
</evidence>
<organism evidence="1 2">
    <name type="scientific">Massilia eburnea</name>
    <dbReference type="NCBI Taxonomy" id="1776165"/>
    <lineage>
        <taxon>Bacteria</taxon>
        <taxon>Pseudomonadati</taxon>
        <taxon>Pseudomonadota</taxon>
        <taxon>Betaproteobacteria</taxon>
        <taxon>Burkholderiales</taxon>
        <taxon>Oxalobacteraceae</taxon>
        <taxon>Telluria group</taxon>
        <taxon>Massilia</taxon>
    </lineage>
</organism>
<reference evidence="1 2" key="1">
    <citation type="submission" date="2019-11" db="EMBL/GenBank/DDBJ databases">
        <title>Type strains purchased from KCTC, JCM and DSMZ.</title>
        <authorList>
            <person name="Lu H."/>
        </authorList>
    </citation>
    <scope>NUCLEOTIDE SEQUENCE [LARGE SCALE GENOMIC DNA]</scope>
    <source>
        <strain evidence="1 2">JCM 31587</strain>
    </source>
</reference>
<dbReference type="InterPro" id="IPR037257">
    <property type="entry name" value="T2SS_E_N_sf"/>
</dbReference>
<dbReference type="AlphaFoldDB" id="A0A6L6QLL8"/>